<dbReference type="GO" id="GO:0008237">
    <property type="term" value="F:metallopeptidase activity"/>
    <property type="evidence" value="ECO:0007669"/>
    <property type="project" value="UniProtKB-KW"/>
</dbReference>
<evidence type="ECO:0000313" key="4">
    <source>
        <dbReference type="Proteomes" id="UP000243002"/>
    </source>
</evidence>
<keyword evidence="3" id="KW-0645">Protease</keyword>
<keyword evidence="4" id="KW-1185">Reference proteome</keyword>
<dbReference type="GO" id="GO:0006508">
    <property type="term" value="P:proteolysis"/>
    <property type="evidence" value="ECO:0007669"/>
    <property type="project" value="UniProtKB-KW"/>
</dbReference>
<dbReference type="AlphaFoldDB" id="A0A2P7MXG2"/>
<evidence type="ECO:0000256" key="1">
    <source>
        <dbReference type="SAM" id="Phobius"/>
    </source>
</evidence>
<dbReference type="Pfam" id="PF02517">
    <property type="entry name" value="Rce1-like"/>
    <property type="match status" value="1"/>
</dbReference>
<evidence type="ECO:0000313" key="3">
    <source>
        <dbReference type="EMBL" id="PSJ05923.1"/>
    </source>
</evidence>
<gene>
    <name evidence="3" type="ORF">C7K55_05595</name>
</gene>
<dbReference type="PANTHER" id="PTHR43592:SF15">
    <property type="entry name" value="CAAX AMINO TERMINAL PROTEASE FAMILY PROTEIN"/>
    <property type="match status" value="1"/>
</dbReference>
<organism evidence="3 4">
    <name type="scientific">Cyanobium usitatum str. Tous</name>
    <dbReference type="NCBI Taxonomy" id="2116684"/>
    <lineage>
        <taxon>Bacteria</taxon>
        <taxon>Bacillati</taxon>
        <taxon>Cyanobacteriota</taxon>
        <taxon>Cyanophyceae</taxon>
        <taxon>Synechococcales</taxon>
        <taxon>Prochlorococcaceae</taxon>
        <taxon>Cyanobium</taxon>
    </lineage>
</organism>
<accession>A0A2P7MXG2</accession>
<feature type="transmembrane region" description="Helical" evidence="1">
    <location>
        <begin position="330"/>
        <end position="348"/>
    </location>
</feature>
<keyword evidence="3" id="KW-0378">Hydrolase</keyword>
<evidence type="ECO:0000259" key="2">
    <source>
        <dbReference type="Pfam" id="PF02517"/>
    </source>
</evidence>
<feature type="transmembrane region" description="Helical" evidence="1">
    <location>
        <begin position="12"/>
        <end position="32"/>
    </location>
</feature>
<keyword evidence="1" id="KW-0812">Transmembrane</keyword>
<dbReference type="EMBL" id="PXXO01000005">
    <property type="protein sequence ID" value="PSJ05923.1"/>
    <property type="molecule type" value="Genomic_DNA"/>
</dbReference>
<feature type="transmembrane region" description="Helical" evidence="1">
    <location>
        <begin position="236"/>
        <end position="262"/>
    </location>
</feature>
<keyword evidence="1" id="KW-1133">Transmembrane helix</keyword>
<comment type="caution">
    <text evidence="3">The sequence shown here is derived from an EMBL/GenBank/DDBJ whole genome shotgun (WGS) entry which is preliminary data.</text>
</comment>
<feature type="transmembrane region" description="Helical" evidence="1">
    <location>
        <begin position="409"/>
        <end position="432"/>
    </location>
</feature>
<sequence length="471" mass="49857">MNASPPPQPRQNAGWTTGLALLSLVLSGLLWITGLVDSLQRPSVGNSLELRQLELTALAAPALPAGLRQALTGANPLEALRLDLLKQLDGNPVPPAPQQELQLALLELQAGQGSAARQRLQELNQQVPPEQRLLLKALVEPAPRAASRDPEQAAQDQLLQGWGLSPLSSQLVCQALSNPQVACGDRAAQQVAVLRLLGTSVLPILLLLLGSALLLRELWLRWRGKAAPPAPLLGPPLTLAEVTLLIAGGFVVLGELVMPLVLAPLLQGVLKPLSSQPALQQGLLVLGLYSGLMAAPLVLLWSQLRPHGPGPQGGWLQWHWRPLASALSRALLQVLLVLPLVALVGWLLERLVGDPGGSNPLLELVLNSANPLALLCFAITALVLAPLFEETLFRGVLLPVLAQRWGGPAAVVVSALLFGIAHLSLGELPPLFVLGLGLGWLRLQSGRLGPSVLMHSLWNGLTFANLLLLAG</sequence>
<feature type="transmembrane region" description="Helical" evidence="1">
    <location>
        <begin position="192"/>
        <end position="215"/>
    </location>
</feature>
<dbReference type="InterPro" id="IPR003675">
    <property type="entry name" value="Rce1/LyrA-like_dom"/>
</dbReference>
<keyword evidence="1" id="KW-0472">Membrane</keyword>
<feature type="transmembrane region" description="Helical" evidence="1">
    <location>
        <begin position="452"/>
        <end position="470"/>
    </location>
</feature>
<reference evidence="3 4" key="1">
    <citation type="journal article" date="2018" name="Environ. Microbiol.">
        <title>Ecological and genomic features of two widespread freshwater picocyanobacteria.</title>
        <authorList>
            <person name="Cabello-Yeves P.J."/>
            <person name="Picazo A."/>
            <person name="Camacho A."/>
            <person name="Callieri C."/>
            <person name="Rosselli R."/>
            <person name="Roda-Garcia J.J."/>
            <person name="Coutinho F.H."/>
            <person name="Rodriguez-Valera F."/>
        </authorList>
    </citation>
    <scope>NUCLEOTIDE SEQUENCE [LARGE SCALE GENOMIC DNA]</scope>
    <source>
        <strain evidence="3 4">Tous</strain>
    </source>
</reference>
<dbReference type="GO" id="GO:0080120">
    <property type="term" value="P:CAAX-box protein maturation"/>
    <property type="evidence" value="ECO:0007669"/>
    <property type="project" value="UniProtKB-ARBA"/>
</dbReference>
<feature type="domain" description="CAAX prenyl protease 2/Lysostaphin resistance protein A-like" evidence="2">
    <location>
        <begin position="373"/>
        <end position="460"/>
    </location>
</feature>
<proteinExistence type="predicted"/>
<keyword evidence="3" id="KW-0482">Metalloprotease</keyword>
<dbReference type="PANTHER" id="PTHR43592">
    <property type="entry name" value="CAAX AMINO TERMINAL PROTEASE"/>
    <property type="match status" value="1"/>
</dbReference>
<feature type="transmembrane region" description="Helical" evidence="1">
    <location>
        <begin position="368"/>
        <end position="388"/>
    </location>
</feature>
<dbReference type="RefSeq" id="WP_106502442.1">
    <property type="nucleotide sequence ID" value="NZ_PXXO01000005.1"/>
</dbReference>
<dbReference type="Proteomes" id="UP000243002">
    <property type="component" value="Unassembled WGS sequence"/>
</dbReference>
<feature type="transmembrane region" description="Helical" evidence="1">
    <location>
        <begin position="282"/>
        <end position="301"/>
    </location>
</feature>
<dbReference type="GO" id="GO:0004175">
    <property type="term" value="F:endopeptidase activity"/>
    <property type="evidence" value="ECO:0007669"/>
    <property type="project" value="UniProtKB-ARBA"/>
</dbReference>
<protein>
    <submittedName>
        <fullName evidence="3">CPBP family intramembrane metalloprotease domain-containing protein</fullName>
    </submittedName>
</protein>
<dbReference type="OrthoDB" id="9782250at2"/>
<name>A0A2P7MXG2_9CYAN</name>